<gene>
    <name evidence="1" type="ORF">EVAR_804_1</name>
</gene>
<dbReference type="EMBL" id="BGZK01000003">
    <property type="protein sequence ID" value="GBO99711.1"/>
    <property type="molecule type" value="Genomic_DNA"/>
</dbReference>
<evidence type="ECO:0000313" key="1">
    <source>
        <dbReference type="EMBL" id="GBO99711.1"/>
    </source>
</evidence>
<keyword evidence="2" id="KW-1185">Reference proteome</keyword>
<evidence type="ECO:0000313" key="2">
    <source>
        <dbReference type="Proteomes" id="UP000299102"/>
    </source>
</evidence>
<accession>A0A4C1SC96</accession>
<sequence length="186" mass="19694">MMRNPIANRIFCSFEPRSVVSGSARVRVCGVPRSVSRAAAVKPRASVPARSSGYPAVCTPSPHTVSAPRVRSSSFHTPMPIAILVISRVFTRVIGFSINCVSATACGPAAALWGRASLSVTASGQTLLVMVNPFRIKFNPTIATTVKQSGGFDAHAFEIIHAYIGDTIDVSLKGLIRGVTSAHQME</sequence>
<dbReference type="OrthoDB" id="162894at2759"/>
<dbReference type="AlphaFoldDB" id="A0A4C1SC96"/>
<name>A0A4C1SC96_EUMVA</name>
<organism evidence="1 2">
    <name type="scientific">Eumeta variegata</name>
    <name type="common">Bagworm moth</name>
    <name type="synonym">Eumeta japonica</name>
    <dbReference type="NCBI Taxonomy" id="151549"/>
    <lineage>
        <taxon>Eukaryota</taxon>
        <taxon>Metazoa</taxon>
        <taxon>Ecdysozoa</taxon>
        <taxon>Arthropoda</taxon>
        <taxon>Hexapoda</taxon>
        <taxon>Insecta</taxon>
        <taxon>Pterygota</taxon>
        <taxon>Neoptera</taxon>
        <taxon>Endopterygota</taxon>
        <taxon>Lepidoptera</taxon>
        <taxon>Glossata</taxon>
        <taxon>Ditrysia</taxon>
        <taxon>Tineoidea</taxon>
        <taxon>Psychidae</taxon>
        <taxon>Oiketicinae</taxon>
        <taxon>Eumeta</taxon>
    </lineage>
</organism>
<comment type="caution">
    <text evidence="1">The sequence shown here is derived from an EMBL/GenBank/DDBJ whole genome shotgun (WGS) entry which is preliminary data.</text>
</comment>
<proteinExistence type="predicted"/>
<dbReference type="Proteomes" id="UP000299102">
    <property type="component" value="Unassembled WGS sequence"/>
</dbReference>
<protein>
    <submittedName>
        <fullName evidence="1">Uncharacterized protein</fullName>
    </submittedName>
</protein>
<reference evidence="1 2" key="1">
    <citation type="journal article" date="2019" name="Commun. Biol.">
        <title>The bagworm genome reveals a unique fibroin gene that provides high tensile strength.</title>
        <authorList>
            <person name="Kono N."/>
            <person name="Nakamura H."/>
            <person name="Ohtoshi R."/>
            <person name="Tomita M."/>
            <person name="Numata K."/>
            <person name="Arakawa K."/>
        </authorList>
    </citation>
    <scope>NUCLEOTIDE SEQUENCE [LARGE SCALE GENOMIC DNA]</scope>
</reference>